<name>A0A0D2H582_9EURO</name>
<evidence type="ECO:0000256" key="1">
    <source>
        <dbReference type="SAM" id="Coils"/>
    </source>
</evidence>
<sequence>MATGNAFPSLEPSVAGGNRTVASPTTSHSGPVNGNGVGASANYVAPLPVGHQQDLNYLFAQIQELGGILRSNREKVNDITRTAEEVARRANGSLNENEGNQDEARMRELELELARANRLIDIYKHEQLENTNLIATYEDAMGRATEQIRNYCGDMEARFLAQQRHYNQLLQQEKDEHLQSRMDRDYWHQQTLKVSEMIRNALRYRTEEWTEEYRIISGLQSEVRCLRRCLGMEAEKPDEETGYPYLSQLPLNDQA</sequence>
<dbReference type="EMBL" id="KN847478">
    <property type="protein sequence ID" value="KIX05558.1"/>
    <property type="molecule type" value="Genomic_DNA"/>
</dbReference>
<gene>
    <name evidence="3" type="ORF">Z518_06430</name>
</gene>
<dbReference type="PANTHER" id="PTHR39472">
    <property type="entry name" value="EXPRESSED PROTEIN"/>
    <property type="match status" value="1"/>
</dbReference>
<dbReference type="OrthoDB" id="21214at2759"/>
<dbReference type="HOGENOM" id="CLU_048445_0_0_1"/>
<keyword evidence="1" id="KW-0175">Coiled coil</keyword>
<reference evidence="3 4" key="1">
    <citation type="submission" date="2015-01" db="EMBL/GenBank/DDBJ databases">
        <title>The Genome Sequence of Rhinocladiella mackenzie CBS 650.93.</title>
        <authorList>
            <consortium name="The Broad Institute Genomics Platform"/>
            <person name="Cuomo C."/>
            <person name="de Hoog S."/>
            <person name="Gorbushina A."/>
            <person name="Stielow B."/>
            <person name="Teixiera M."/>
            <person name="Abouelleil A."/>
            <person name="Chapman S.B."/>
            <person name="Priest M."/>
            <person name="Young S.K."/>
            <person name="Wortman J."/>
            <person name="Nusbaum C."/>
            <person name="Birren B."/>
        </authorList>
    </citation>
    <scope>NUCLEOTIDE SEQUENCE [LARGE SCALE GENOMIC DNA]</scope>
    <source>
        <strain evidence="3 4">CBS 650.93</strain>
    </source>
</reference>
<protein>
    <submittedName>
        <fullName evidence="3">Uncharacterized protein</fullName>
    </submittedName>
</protein>
<dbReference type="GeneID" id="25294501"/>
<proteinExistence type="predicted"/>
<dbReference type="STRING" id="1442369.A0A0D2H582"/>
<dbReference type="RefSeq" id="XP_013272694.1">
    <property type="nucleotide sequence ID" value="XM_013417240.1"/>
</dbReference>
<feature type="region of interest" description="Disordered" evidence="2">
    <location>
        <begin position="1"/>
        <end position="34"/>
    </location>
</feature>
<feature type="coiled-coil region" evidence="1">
    <location>
        <begin position="99"/>
        <end position="126"/>
    </location>
</feature>
<keyword evidence="4" id="KW-1185">Reference proteome</keyword>
<evidence type="ECO:0000313" key="4">
    <source>
        <dbReference type="Proteomes" id="UP000053617"/>
    </source>
</evidence>
<evidence type="ECO:0000256" key="2">
    <source>
        <dbReference type="SAM" id="MobiDB-lite"/>
    </source>
</evidence>
<dbReference type="PANTHER" id="PTHR39472:SF1">
    <property type="entry name" value="EXPRESSED PROTEIN"/>
    <property type="match status" value="1"/>
</dbReference>
<accession>A0A0D2H582</accession>
<feature type="compositionally biased region" description="Polar residues" evidence="2">
    <location>
        <begin position="20"/>
        <end position="32"/>
    </location>
</feature>
<dbReference type="Proteomes" id="UP000053617">
    <property type="component" value="Unassembled WGS sequence"/>
</dbReference>
<dbReference type="AlphaFoldDB" id="A0A0D2H582"/>
<organism evidence="3 4">
    <name type="scientific">Rhinocladiella mackenziei CBS 650.93</name>
    <dbReference type="NCBI Taxonomy" id="1442369"/>
    <lineage>
        <taxon>Eukaryota</taxon>
        <taxon>Fungi</taxon>
        <taxon>Dikarya</taxon>
        <taxon>Ascomycota</taxon>
        <taxon>Pezizomycotina</taxon>
        <taxon>Eurotiomycetes</taxon>
        <taxon>Chaetothyriomycetidae</taxon>
        <taxon>Chaetothyriales</taxon>
        <taxon>Herpotrichiellaceae</taxon>
        <taxon>Rhinocladiella</taxon>
    </lineage>
</organism>
<evidence type="ECO:0000313" key="3">
    <source>
        <dbReference type="EMBL" id="KIX05558.1"/>
    </source>
</evidence>